<accession>A0A0C2JPG2</accession>
<proteinExistence type="predicted"/>
<gene>
    <name evidence="1" type="ORF">RF11_11763</name>
</gene>
<protein>
    <submittedName>
        <fullName evidence="1">Uncharacterized protein</fullName>
    </submittedName>
</protein>
<dbReference type="EMBL" id="JWZT01001831">
    <property type="protein sequence ID" value="KII71243.1"/>
    <property type="molecule type" value="Genomic_DNA"/>
</dbReference>
<evidence type="ECO:0000313" key="1">
    <source>
        <dbReference type="EMBL" id="KII71243.1"/>
    </source>
</evidence>
<sequence>MLRKSELENVDSINPLVKYITSCVADFEVVYNYEQLTNGGDAESHYLFCSSLAQDFRKIADVAFQRTGKDIVHSIAYIMATLADKFFDTYINSDYETDFSFLDELAHLRAPRHRSTLPMTRFTIWRQDWGNFEEHLHLSDKPKFKVFSDKYCDIFANQMFKALFISEPIMVFLF</sequence>
<keyword evidence="2" id="KW-1185">Reference proteome</keyword>
<organism evidence="1 2">
    <name type="scientific">Thelohanellus kitauei</name>
    <name type="common">Myxosporean</name>
    <dbReference type="NCBI Taxonomy" id="669202"/>
    <lineage>
        <taxon>Eukaryota</taxon>
        <taxon>Metazoa</taxon>
        <taxon>Cnidaria</taxon>
        <taxon>Myxozoa</taxon>
        <taxon>Myxosporea</taxon>
        <taxon>Bivalvulida</taxon>
        <taxon>Platysporina</taxon>
        <taxon>Myxobolidae</taxon>
        <taxon>Thelohanellus</taxon>
    </lineage>
</organism>
<name>A0A0C2JPG2_THEKT</name>
<evidence type="ECO:0000313" key="2">
    <source>
        <dbReference type="Proteomes" id="UP000031668"/>
    </source>
</evidence>
<dbReference type="Proteomes" id="UP000031668">
    <property type="component" value="Unassembled WGS sequence"/>
</dbReference>
<dbReference type="AlphaFoldDB" id="A0A0C2JPG2"/>
<comment type="caution">
    <text evidence="1">The sequence shown here is derived from an EMBL/GenBank/DDBJ whole genome shotgun (WGS) entry which is preliminary data.</text>
</comment>
<reference evidence="1 2" key="1">
    <citation type="journal article" date="2014" name="Genome Biol. Evol.">
        <title>The genome of the myxosporean Thelohanellus kitauei shows adaptations to nutrient acquisition within its fish host.</title>
        <authorList>
            <person name="Yang Y."/>
            <person name="Xiong J."/>
            <person name="Zhou Z."/>
            <person name="Huo F."/>
            <person name="Miao W."/>
            <person name="Ran C."/>
            <person name="Liu Y."/>
            <person name="Zhang J."/>
            <person name="Feng J."/>
            <person name="Wang M."/>
            <person name="Wang M."/>
            <person name="Wang L."/>
            <person name="Yao B."/>
        </authorList>
    </citation>
    <scope>NUCLEOTIDE SEQUENCE [LARGE SCALE GENOMIC DNA]</scope>
    <source>
        <strain evidence="1">Wuqing</strain>
    </source>
</reference>